<evidence type="ECO:0000256" key="6">
    <source>
        <dbReference type="ARBA" id="ARBA00022691"/>
    </source>
</evidence>
<evidence type="ECO:0000313" key="14">
    <source>
        <dbReference type="RefSeq" id="XP_039135055.1"/>
    </source>
</evidence>
<keyword evidence="6 11" id="KW-0949">S-adenosyl-L-methionine</keyword>
<dbReference type="AlphaFoldDB" id="A0AB40C5L9"/>
<dbReference type="PIRSF" id="PIRSF004967">
    <property type="entry name" value="DPH1"/>
    <property type="match status" value="1"/>
</dbReference>
<dbReference type="GO" id="GO:0051539">
    <property type="term" value="F:4 iron, 4 sulfur cluster binding"/>
    <property type="evidence" value="ECO:0007669"/>
    <property type="project" value="UniProtKB-UniRule"/>
</dbReference>
<keyword evidence="5 11" id="KW-0808">Transferase</keyword>
<comment type="similarity">
    <text evidence="2 11">Belongs to the DPH1/DPH2 family. DPH1 subfamily.</text>
</comment>
<dbReference type="EC" id="2.5.1.108" evidence="3 11"/>
<evidence type="ECO:0000256" key="5">
    <source>
        <dbReference type="ARBA" id="ARBA00022679"/>
    </source>
</evidence>
<evidence type="ECO:0000256" key="9">
    <source>
        <dbReference type="ARBA" id="ARBA00023014"/>
    </source>
</evidence>
<keyword evidence="9" id="KW-0411">Iron-sulfur</keyword>
<feature type="region of interest" description="Disordered" evidence="12">
    <location>
        <begin position="446"/>
        <end position="470"/>
    </location>
</feature>
<dbReference type="InterPro" id="IPR042264">
    <property type="entry name" value="DPH1/DPH2_2"/>
</dbReference>
<dbReference type="Pfam" id="PF01866">
    <property type="entry name" value="Diphthamide_syn"/>
    <property type="match status" value="1"/>
</dbReference>
<organism evidence="13 14">
    <name type="scientific">Dioscorea cayennensis subsp. rotundata</name>
    <name type="common">White Guinea yam</name>
    <name type="synonym">Dioscorea rotundata</name>
    <dbReference type="NCBI Taxonomy" id="55577"/>
    <lineage>
        <taxon>Eukaryota</taxon>
        <taxon>Viridiplantae</taxon>
        <taxon>Streptophyta</taxon>
        <taxon>Embryophyta</taxon>
        <taxon>Tracheophyta</taxon>
        <taxon>Spermatophyta</taxon>
        <taxon>Magnoliopsida</taxon>
        <taxon>Liliopsida</taxon>
        <taxon>Dioscoreales</taxon>
        <taxon>Dioscoreaceae</taxon>
        <taxon>Dioscorea</taxon>
    </lineage>
</organism>
<evidence type="ECO:0000256" key="11">
    <source>
        <dbReference type="PIRNR" id="PIRNR004967"/>
    </source>
</evidence>
<keyword evidence="7" id="KW-0479">Metal-binding</keyword>
<sequence length="470" mass="51312">MDPDESSAALLAAPFPNPNPTPKKKPLPKRFVKSQIPDFLLSDPALNTAIAVLPRNYEFEIHKTLHRITTSSARRVVLQLPDGLLMYSLAIADIIRTFSPHPVDVSVLGDPTYGACCVDDLAASALSADLLVHYGHSCLVPVTTSRVPALYVFVDIRIDVSRLVSAVKSTFQPSSRLALAGTVQFISAVHAARSVLSDDGYDITVPQAKPLSAGEVLGCTSPTIPKSKGIEAVVFVADGRFHLEAFMIANPGIKAYRYDPFLGVLVLEKYDHEGMKNARKASILEARKAKNWGVILGTLGRQGNTKVLDRVTGMMDERDIDYTVVMMSEISPARIALFAESVDAWVQIACPRLSIDWGEGFKKPLLTTFEFEIALGLIPGWWERRRTAELKTSDCNETVRKECCSGSDGCGSVSCGFDCDEATDYPMDYYAQDGGEWNSAYSKKKASNGAMRRHNGVALGSRNTKSEVNQ</sequence>
<keyword evidence="8" id="KW-0408">Iron</keyword>
<dbReference type="GO" id="GO:0006450">
    <property type="term" value="P:regulation of translational fidelity"/>
    <property type="evidence" value="ECO:0007669"/>
    <property type="project" value="EnsemblPlants"/>
</dbReference>
<dbReference type="NCBIfam" id="TIGR00322">
    <property type="entry name" value="diphth2_R"/>
    <property type="match status" value="1"/>
</dbReference>
<evidence type="ECO:0000256" key="3">
    <source>
        <dbReference type="ARBA" id="ARBA00012221"/>
    </source>
</evidence>
<comment type="cofactor">
    <cofactor evidence="11">
        <name>[4Fe-4S] cluster</name>
        <dbReference type="ChEBI" id="CHEBI:49883"/>
    </cofactor>
    <text evidence="11">Binds 1 [4Fe-4S] cluster per subunit. The cluster is coordinated with 3 cysteines and an exchangeable S-adenosyl-L-methionine.</text>
</comment>
<reference evidence="14" key="1">
    <citation type="submission" date="2025-08" db="UniProtKB">
        <authorList>
            <consortium name="RefSeq"/>
        </authorList>
    </citation>
    <scope>IDENTIFICATION</scope>
</reference>
<feature type="compositionally biased region" description="Basic residues" evidence="12">
    <location>
        <begin position="446"/>
        <end position="455"/>
    </location>
</feature>
<dbReference type="GO" id="GO:0090560">
    <property type="term" value="F:2-(3-amino-3-carboxypropyl)histidine synthase activity"/>
    <property type="evidence" value="ECO:0007669"/>
    <property type="project" value="UniProtKB-UniRule"/>
</dbReference>
<feature type="compositionally biased region" description="Polar residues" evidence="12">
    <location>
        <begin position="461"/>
        <end position="470"/>
    </location>
</feature>
<dbReference type="Proteomes" id="UP001515500">
    <property type="component" value="Chromosome 11"/>
</dbReference>
<dbReference type="FunFam" id="3.40.50.11840:FF:000001">
    <property type="entry name" value="2-(3-amino-3-carboxypropyl)histidine synthase subunit 1"/>
    <property type="match status" value="1"/>
</dbReference>
<comment type="catalytic activity">
    <reaction evidence="10 11">
        <text>L-histidyl-[translation elongation factor 2] + S-adenosyl-L-methionine = 2-[(3S)-amino-3-carboxypropyl]-L-histidyl-[translation elongation factor 2] + S-methyl-5'-thioadenosine + H(+)</text>
        <dbReference type="Rhea" id="RHEA:36783"/>
        <dbReference type="Rhea" id="RHEA-COMP:9748"/>
        <dbReference type="Rhea" id="RHEA-COMP:9749"/>
        <dbReference type="ChEBI" id="CHEBI:15378"/>
        <dbReference type="ChEBI" id="CHEBI:17509"/>
        <dbReference type="ChEBI" id="CHEBI:29979"/>
        <dbReference type="ChEBI" id="CHEBI:59789"/>
        <dbReference type="ChEBI" id="CHEBI:73995"/>
        <dbReference type="EC" id="2.5.1.108"/>
    </reaction>
</comment>
<dbReference type="GO" id="GO:0005829">
    <property type="term" value="C:cytosol"/>
    <property type="evidence" value="ECO:0007669"/>
    <property type="project" value="EnsemblPlants"/>
</dbReference>
<dbReference type="InterPro" id="IPR016435">
    <property type="entry name" value="DPH1/DPH2"/>
</dbReference>
<dbReference type="GO" id="GO:0017183">
    <property type="term" value="P:protein histidyl modification to diphthamide"/>
    <property type="evidence" value="ECO:0007669"/>
    <property type="project" value="UniProtKB-UniRule"/>
</dbReference>
<name>A0AB40C5L9_DIOCR</name>
<dbReference type="Gene3D" id="3.40.50.11840">
    <property type="entry name" value="Diphthamide synthesis DPH1/DPH2 domain 1"/>
    <property type="match status" value="1"/>
</dbReference>
<evidence type="ECO:0000256" key="4">
    <source>
        <dbReference type="ARBA" id="ARBA00021915"/>
    </source>
</evidence>
<dbReference type="Gene3D" id="3.40.50.11860">
    <property type="entry name" value="Diphthamide synthesis DPH1/DPH2 domain 3"/>
    <property type="match status" value="1"/>
</dbReference>
<dbReference type="GO" id="GO:0006979">
    <property type="term" value="P:response to oxidative stress"/>
    <property type="evidence" value="ECO:0007669"/>
    <property type="project" value="EnsemblPlants"/>
</dbReference>
<accession>A0AB40C5L9</accession>
<gene>
    <name evidence="14" type="primary">LOC120272312</name>
</gene>
<dbReference type="InterPro" id="IPR035435">
    <property type="entry name" value="DPH1/DPH2_euk_archaea"/>
</dbReference>
<dbReference type="GO" id="GO:0046872">
    <property type="term" value="F:metal ion binding"/>
    <property type="evidence" value="ECO:0007669"/>
    <property type="project" value="UniProtKB-KW"/>
</dbReference>
<dbReference type="PANTHER" id="PTHR10762:SF1">
    <property type="entry name" value="2-(3-AMINO-3-CARBOXYPROPYL)HISTIDINE SYNTHASE SUBUNIT 1"/>
    <property type="match status" value="1"/>
</dbReference>
<evidence type="ECO:0000313" key="13">
    <source>
        <dbReference type="Proteomes" id="UP001515500"/>
    </source>
</evidence>
<dbReference type="SFLD" id="SFLDS00032">
    <property type="entry name" value="Radical_SAM_3-amino-3-carboxyp"/>
    <property type="match status" value="1"/>
</dbReference>
<evidence type="ECO:0000256" key="10">
    <source>
        <dbReference type="ARBA" id="ARBA00048403"/>
    </source>
</evidence>
<comment type="pathway">
    <text evidence="1 11">Protein modification; peptidyl-diphthamide biosynthesis.</text>
</comment>
<dbReference type="InterPro" id="IPR042263">
    <property type="entry name" value="DPH1/DPH2_1"/>
</dbReference>
<dbReference type="Gene3D" id="3.40.50.11850">
    <property type="entry name" value="Diphthamide synthesis DPH1/DPH2 domain 2"/>
    <property type="match status" value="1"/>
</dbReference>
<dbReference type="RefSeq" id="XP_039135055.1">
    <property type="nucleotide sequence ID" value="XM_039279121.1"/>
</dbReference>
<dbReference type="GeneID" id="120272312"/>
<dbReference type="PANTHER" id="PTHR10762">
    <property type="entry name" value="DIPHTHAMIDE BIOSYNTHESIS PROTEIN"/>
    <property type="match status" value="1"/>
</dbReference>
<evidence type="ECO:0000256" key="12">
    <source>
        <dbReference type="SAM" id="MobiDB-lite"/>
    </source>
</evidence>
<evidence type="ECO:0000256" key="2">
    <source>
        <dbReference type="ARBA" id="ARBA00010173"/>
    </source>
</evidence>
<feature type="region of interest" description="Disordered" evidence="12">
    <location>
        <begin position="1"/>
        <end position="28"/>
    </location>
</feature>
<protein>
    <recommendedName>
        <fullName evidence="4 11">2-(3-amino-3-carboxypropyl)histidine synthase subunit 1</fullName>
        <ecNumber evidence="3 11">2.5.1.108</ecNumber>
    </recommendedName>
</protein>
<dbReference type="FunFam" id="3.40.50.11860:FF:000002">
    <property type="entry name" value="2-(3-amino-3-carboxypropyl)histidine synthase subunit 1"/>
    <property type="match status" value="1"/>
</dbReference>
<keyword evidence="11" id="KW-0004">4Fe-4S</keyword>
<evidence type="ECO:0000256" key="7">
    <source>
        <dbReference type="ARBA" id="ARBA00022723"/>
    </source>
</evidence>
<comment type="function">
    <text evidence="11">Catalyzes the first step of diphthamide biosynthesis, a post-translational modification of histidine which occurs in elongation factor 2.</text>
</comment>
<dbReference type="InterPro" id="IPR042265">
    <property type="entry name" value="DPH1/DPH2_3"/>
</dbReference>
<dbReference type="FunFam" id="3.40.50.11850:FF:000002">
    <property type="entry name" value="2-(3-amino-3-carboxypropyl)histidine synthase subunit 1"/>
    <property type="match status" value="1"/>
</dbReference>
<proteinExistence type="inferred from homology"/>
<keyword evidence="13" id="KW-1185">Reference proteome</keyword>
<dbReference type="GO" id="GO:1990145">
    <property type="term" value="P:maintenance of translational fidelity"/>
    <property type="evidence" value="ECO:0007669"/>
    <property type="project" value="EnsemblPlants"/>
</dbReference>
<evidence type="ECO:0000256" key="8">
    <source>
        <dbReference type="ARBA" id="ARBA00023004"/>
    </source>
</evidence>
<evidence type="ECO:0000256" key="1">
    <source>
        <dbReference type="ARBA" id="ARBA00005156"/>
    </source>
</evidence>